<organism evidence="1 2">
    <name type="scientific">Segatella buccae</name>
    <dbReference type="NCBI Taxonomy" id="28126"/>
    <lineage>
        <taxon>Bacteria</taxon>
        <taxon>Pseudomonadati</taxon>
        <taxon>Bacteroidota</taxon>
        <taxon>Bacteroidia</taxon>
        <taxon>Bacteroidales</taxon>
        <taxon>Prevotellaceae</taxon>
        <taxon>Segatella</taxon>
    </lineage>
</organism>
<dbReference type="InterPro" id="IPR039498">
    <property type="entry name" value="NTP_transf_5"/>
</dbReference>
<dbReference type="RefSeq" id="WP_244912447.1">
    <property type="nucleotide sequence ID" value="NZ_CAURJP010000012.1"/>
</dbReference>
<dbReference type="EMBL" id="UGTJ01000002">
    <property type="protein sequence ID" value="SUB96789.1"/>
    <property type="molecule type" value="Genomic_DNA"/>
</dbReference>
<evidence type="ECO:0000313" key="2">
    <source>
        <dbReference type="Proteomes" id="UP000255283"/>
    </source>
</evidence>
<dbReference type="Pfam" id="PF14907">
    <property type="entry name" value="NTP_transf_5"/>
    <property type="match status" value="1"/>
</dbReference>
<evidence type="ECO:0008006" key="3">
    <source>
        <dbReference type="Google" id="ProtNLM"/>
    </source>
</evidence>
<proteinExistence type="predicted"/>
<dbReference type="Proteomes" id="UP000255283">
    <property type="component" value="Unassembled WGS sequence"/>
</dbReference>
<gene>
    <name evidence="1" type="ORF">NCTC13063_02565</name>
</gene>
<dbReference type="AlphaFoldDB" id="A0AAQ1UP86"/>
<sequence length="383" mass="43368">MRDTLIAGVTIQKQFTLLIRCGLWESIPKLCDFKDNVDWNRIVDLARQQTMVGVMTEAMVKLPPALRPPKPIYFNAIATTSEIEKENKRMNAFASLLMGELRKKGVDSLLLKGQGVGQCYPNPLHRQSGDIDLLITDYEQYRQAKQLMAKVAEDGGEAATRLHSVYTTNGMVIELHGNFRFSICPRCSRHLQAWTDERLSRPGRPLSIGDGETIQVPPVQFDAVFIFGHMLQHYMTGGVGLRQIADWMLFVSSHVSDTGKGDEGLLIDVEVLKSDLEFLGLMKFWKYFAALAVDFLGCPKERMPFYEDNLRKKGELLLDSIFKTGNFGTLQKEKQMSMGSNKWVKKIDTAMGQLPVYWRTGKLFPKESVYCFLCYARDTLKGG</sequence>
<reference evidence="1 2" key="1">
    <citation type="submission" date="2018-06" db="EMBL/GenBank/DDBJ databases">
        <authorList>
            <consortium name="Pathogen Informatics"/>
            <person name="Doyle S."/>
        </authorList>
    </citation>
    <scope>NUCLEOTIDE SEQUENCE [LARGE SCALE GENOMIC DNA]</scope>
    <source>
        <strain evidence="1 2">NCTC13063</strain>
    </source>
</reference>
<accession>A0AAQ1UP86</accession>
<evidence type="ECO:0000313" key="1">
    <source>
        <dbReference type="EMBL" id="SUB96789.1"/>
    </source>
</evidence>
<comment type="caution">
    <text evidence="1">The sequence shown here is derived from an EMBL/GenBank/DDBJ whole genome shotgun (WGS) entry which is preliminary data.</text>
</comment>
<name>A0AAQ1UP86_9BACT</name>
<protein>
    <recommendedName>
        <fullName evidence="3">Nucleotidyltransferase family protein</fullName>
    </recommendedName>
</protein>